<evidence type="ECO:0000256" key="1">
    <source>
        <dbReference type="SAM" id="MobiDB-lite"/>
    </source>
</evidence>
<reference evidence="2" key="1">
    <citation type="journal article" date="2023" name="Mol. Phylogenet. Evol.">
        <title>Genome-scale phylogeny and comparative genomics of the fungal order Sordariales.</title>
        <authorList>
            <person name="Hensen N."/>
            <person name="Bonometti L."/>
            <person name="Westerberg I."/>
            <person name="Brannstrom I.O."/>
            <person name="Guillou S."/>
            <person name="Cros-Aarteil S."/>
            <person name="Calhoun S."/>
            <person name="Haridas S."/>
            <person name="Kuo A."/>
            <person name="Mondo S."/>
            <person name="Pangilinan J."/>
            <person name="Riley R."/>
            <person name="LaButti K."/>
            <person name="Andreopoulos B."/>
            <person name="Lipzen A."/>
            <person name="Chen C."/>
            <person name="Yan M."/>
            <person name="Daum C."/>
            <person name="Ng V."/>
            <person name="Clum A."/>
            <person name="Steindorff A."/>
            <person name="Ohm R.A."/>
            <person name="Martin F."/>
            <person name="Silar P."/>
            <person name="Natvig D.O."/>
            <person name="Lalanne C."/>
            <person name="Gautier V."/>
            <person name="Ament-Velasquez S.L."/>
            <person name="Kruys A."/>
            <person name="Hutchinson M.I."/>
            <person name="Powell A.J."/>
            <person name="Barry K."/>
            <person name="Miller A.N."/>
            <person name="Grigoriev I.V."/>
            <person name="Debuchy R."/>
            <person name="Gladieux P."/>
            <person name="Hiltunen Thoren M."/>
            <person name="Johannesson H."/>
        </authorList>
    </citation>
    <scope>NUCLEOTIDE SEQUENCE</scope>
    <source>
        <strain evidence="2">CBS 508.74</strain>
    </source>
</reference>
<proteinExistence type="predicted"/>
<comment type="caution">
    <text evidence="2">The sequence shown here is derived from an EMBL/GenBank/DDBJ whole genome shotgun (WGS) entry which is preliminary data.</text>
</comment>
<gene>
    <name evidence="2" type="ORF">N656DRAFT_796466</name>
</gene>
<accession>A0AAN6TJ48</accession>
<evidence type="ECO:0000313" key="3">
    <source>
        <dbReference type="Proteomes" id="UP001302812"/>
    </source>
</evidence>
<dbReference type="AlphaFoldDB" id="A0AAN6TJ48"/>
<reference evidence="2" key="2">
    <citation type="submission" date="2023-05" db="EMBL/GenBank/DDBJ databases">
        <authorList>
            <consortium name="Lawrence Berkeley National Laboratory"/>
            <person name="Steindorff A."/>
            <person name="Hensen N."/>
            <person name="Bonometti L."/>
            <person name="Westerberg I."/>
            <person name="Brannstrom I.O."/>
            <person name="Guillou S."/>
            <person name="Cros-Aarteil S."/>
            <person name="Calhoun S."/>
            <person name="Haridas S."/>
            <person name="Kuo A."/>
            <person name="Mondo S."/>
            <person name="Pangilinan J."/>
            <person name="Riley R."/>
            <person name="Labutti K."/>
            <person name="Andreopoulos B."/>
            <person name="Lipzen A."/>
            <person name="Chen C."/>
            <person name="Yanf M."/>
            <person name="Daum C."/>
            <person name="Ng V."/>
            <person name="Clum A."/>
            <person name="Ohm R."/>
            <person name="Martin F."/>
            <person name="Silar P."/>
            <person name="Natvig D."/>
            <person name="Lalanne C."/>
            <person name="Gautier V."/>
            <person name="Ament-Velasquez S.L."/>
            <person name="Kruys A."/>
            <person name="Hutchinson M.I."/>
            <person name="Powell A.J."/>
            <person name="Barry K."/>
            <person name="Miller A.N."/>
            <person name="Grigoriev I.V."/>
            <person name="Debuchy R."/>
            <person name="Gladieux P."/>
            <person name="Thoren M.H."/>
            <person name="Johannesson H."/>
        </authorList>
    </citation>
    <scope>NUCLEOTIDE SEQUENCE</scope>
    <source>
        <strain evidence="2">CBS 508.74</strain>
    </source>
</reference>
<evidence type="ECO:0000313" key="2">
    <source>
        <dbReference type="EMBL" id="KAK4114850.1"/>
    </source>
</evidence>
<feature type="region of interest" description="Disordered" evidence="1">
    <location>
        <begin position="159"/>
        <end position="191"/>
    </location>
</feature>
<keyword evidence="3" id="KW-1185">Reference proteome</keyword>
<organism evidence="2 3">
    <name type="scientific">Canariomyces notabilis</name>
    <dbReference type="NCBI Taxonomy" id="2074819"/>
    <lineage>
        <taxon>Eukaryota</taxon>
        <taxon>Fungi</taxon>
        <taxon>Dikarya</taxon>
        <taxon>Ascomycota</taxon>
        <taxon>Pezizomycotina</taxon>
        <taxon>Sordariomycetes</taxon>
        <taxon>Sordariomycetidae</taxon>
        <taxon>Sordariales</taxon>
        <taxon>Chaetomiaceae</taxon>
        <taxon>Canariomyces</taxon>
    </lineage>
</organism>
<sequence length="400" mass="45140">MDVFSGVCLRSSLCRAYRKPLNAVAARRVHSSINSSHVEGSPEPDMRHVQINPEAGTVETPVGSLPISPFMDPLFYEARQRFTKSKPSHSPFKSTKFQRKLARNPYARALATPPRNCPISSVVLPNFFLQRFNLVAHPHTQRPWFVPQDLEPKAPKAIPTATEETRDGGSPDSSATGPVKEQRQGIRTGPSGYTLSSQLLLQEIQRRFSPYFNGHTKLMRMSDHGNAQISTVLNQAAWRDDMDSFLLDVMRRRVVESLLHFAGLSEQPDRNKYLVKCERWDDAKDHKHRGCLLFLPKDEALSGSETELVPPRLSTMTIEGVKYGRKLAVHNLLVLLGEDHMGQLRRGSALLRDGSLFLLGRQATVKLQMLLWKLQGYMAWETPEDAKSTTIDEKPRRQPA</sequence>
<dbReference type="RefSeq" id="XP_064672420.1">
    <property type="nucleotide sequence ID" value="XM_064817529.1"/>
</dbReference>
<name>A0AAN6TJ48_9PEZI</name>
<dbReference type="EMBL" id="MU853336">
    <property type="protein sequence ID" value="KAK4114850.1"/>
    <property type="molecule type" value="Genomic_DNA"/>
</dbReference>
<dbReference type="Proteomes" id="UP001302812">
    <property type="component" value="Unassembled WGS sequence"/>
</dbReference>
<dbReference type="GeneID" id="89941654"/>
<protein>
    <submittedName>
        <fullName evidence="2">Uncharacterized protein</fullName>
    </submittedName>
</protein>